<evidence type="ECO:0000313" key="2">
    <source>
        <dbReference type="Proteomes" id="UP001345013"/>
    </source>
</evidence>
<evidence type="ECO:0000313" key="1">
    <source>
        <dbReference type="EMBL" id="KAK5092085.1"/>
    </source>
</evidence>
<dbReference type="Proteomes" id="UP001345013">
    <property type="component" value="Unassembled WGS sequence"/>
</dbReference>
<reference evidence="1 2" key="1">
    <citation type="submission" date="2023-08" db="EMBL/GenBank/DDBJ databases">
        <title>Black Yeasts Isolated from many extreme environments.</title>
        <authorList>
            <person name="Coleine C."/>
            <person name="Stajich J.E."/>
            <person name="Selbmann L."/>
        </authorList>
    </citation>
    <scope>NUCLEOTIDE SEQUENCE [LARGE SCALE GENOMIC DNA]</scope>
    <source>
        <strain evidence="1 2">CCFEE 5885</strain>
    </source>
</reference>
<sequence length="429" mass="48468">MTRAERIAGSRLATYVKEIVHHQGTFAGRNRDRQLFLSTLASHRRRQDYPSELRDADRDKFYEIFLEEIEAAERFEKAGAFQNYSFLLLVARLPNCRTFVSLPYHDEWHDPETSAYTLRRTGLSYLPMSRSTTFHSSHRFTSAIRIFRPRSLNLSLFLCEAIHALVGPMEGAQQASSYSASARLSCAKDRFGQLEDLKLGPAYGAKYGYVGDEQWSHDTTMLLQACENLVSLELTNDYPSNRRFAVLPKDSLPNLRRLTISKGVSPGDWCDSKILECVTNVGSTLQHLHFDGIMLKSGTMNAYCSLIQLLYQLTQYTNLRSCTGLDTVVDVKSKAVKDTLVRPGPKPGKSSLLTKVEQAVCHRRQWPSHLHPIASRPYEQYVVEQRAPEAAGVTAALVFLRAHWDETVDEFDWPLGRMSQAAPSAVIGE</sequence>
<dbReference type="EMBL" id="JAVRRG010000064">
    <property type="protein sequence ID" value="KAK5092085.1"/>
    <property type="molecule type" value="Genomic_DNA"/>
</dbReference>
<name>A0ABR0K8K8_9EURO</name>
<gene>
    <name evidence="1" type="ORF">LTR24_005526</name>
</gene>
<proteinExistence type="predicted"/>
<accession>A0ABR0K8K8</accession>
<keyword evidence="2" id="KW-1185">Reference proteome</keyword>
<organism evidence="1 2">
    <name type="scientific">Lithohypha guttulata</name>
    <dbReference type="NCBI Taxonomy" id="1690604"/>
    <lineage>
        <taxon>Eukaryota</taxon>
        <taxon>Fungi</taxon>
        <taxon>Dikarya</taxon>
        <taxon>Ascomycota</taxon>
        <taxon>Pezizomycotina</taxon>
        <taxon>Eurotiomycetes</taxon>
        <taxon>Chaetothyriomycetidae</taxon>
        <taxon>Chaetothyriales</taxon>
        <taxon>Trichomeriaceae</taxon>
        <taxon>Lithohypha</taxon>
    </lineage>
</organism>
<dbReference type="SUPFAM" id="SSF52047">
    <property type="entry name" value="RNI-like"/>
    <property type="match status" value="1"/>
</dbReference>
<protein>
    <submittedName>
        <fullName evidence="1">Uncharacterized protein</fullName>
    </submittedName>
</protein>
<comment type="caution">
    <text evidence="1">The sequence shown here is derived from an EMBL/GenBank/DDBJ whole genome shotgun (WGS) entry which is preliminary data.</text>
</comment>